<evidence type="ECO:0000313" key="1">
    <source>
        <dbReference type="EMBL" id="KAG5385205.1"/>
    </source>
</evidence>
<keyword evidence="2" id="KW-1185">Reference proteome</keyword>
<sequence>MESGMNMNMKVAVCFKGTNYLVWSRMVRTTVGSKGGAWVDDRRWLWTSPASYGLLKGCLATPETQDHPA</sequence>
<dbReference type="Proteomes" id="UP000823674">
    <property type="component" value="Chromosome A09"/>
</dbReference>
<reference evidence="1 2" key="1">
    <citation type="submission" date="2021-03" db="EMBL/GenBank/DDBJ databases">
        <authorList>
            <person name="King G.J."/>
            <person name="Bancroft I."/>
            <person name="Baten A."/>
            <person name="Bloomfield J."/>
            <person name="Borpatragohain P."/>
            <person name="He Z."/>
            <person name="Irish N."/>
            <person name="Irwin J."/>
            <person name="Liu K."/>
            <person name="Mauleon R.P."/>
            <person name="Moore J."/>
            <person name="Morris R."/>
            <person name="Ostergaard L."/>
            <person name="Wang B."/>
            <person name="Wells R."/>
        </authorList>
    </citation>
    <scope>NUCLEOTIDE SEQUENCE [LARGE SCALE GENOMIC DNA]</scope>
    <source>
        <strain evidence="1">R-o-18</strain>
        <tissue evidence="1">Leaf</tissue>
    </source>
</reference>
<proteinExistence type="predicted"/>
<protein>
    <recommendedName>
        <fullName evidence="3">Retrotransposon Copia-like N-terminal domain-containing protein</fullName>
    </recommendedName>
</protein>
<evidence type="ECO:0000313" key="2">
    <source>
        <dbReference type="Proteomes" id="UP000823674"/>
    </source>
</evidence>
<organism evidence="1 2">
    <name type="scientific">Brassica rapa subsp. trilocularis</name>
    <dbReference type="NCBI Taxonomy" id="1813537"/>
    <lineage>
        <taxon>Eukaryota</taxon>
        <taxon>Viridiplantae</taxon>
        <taxon>Streptophyta</taxon>
        <taxon>Embryophyta</taxon>
        <taxon>Tracheophyta</taxon>
        <taxon>Spermatophyta</taxon>
        <taxon>Magnoliopsida</taxon>
        <taxon>eudicotyledons</taxon>
        <taxon>Gunneridae</taxon>
        <taxon>Pentapetalae</taxon>
        <taxon>rosids</taxon>
        <taxon>malvids</taxon>
        <taxon>Brassicales</taxon>
        <taxon>Brassicaceae</taxon>
        <taxon>Brassiceae</taxon>
        <taxon>Brassica</taxon>
    </lineage>
</organism>
<gene>
    <name evidence="1" type="primary">A09g514130.1_BraROA</name>
    <name evidence="1" type="ORF">IGI04_036675</name>
</gene>
<accession>A0ABQ7LGX9</accession>
<comment type="caution">
    <text evidence="1">The sequence shown here is derived from an EMBL/GenBank/DDBJ whole genome shotgun (WGS) entry which is preliminary data.</text>
</comment>
<dbReference type="EMBL" id="JADBGQ010000008">
    <property type="protein sequence ID" value="KAG5385205.1"/>
    <property type="molecule type" value="Genomic_DNA"/>
</dbReference>
<name>A0ABQ7LGX9_BRACM</name>
<evidence type="ECO:0008006" key="3">
    <source>
        <dbReference type="Google" id="ProtNLM"/>
    </source>
</evidence>